<dbReference type="InterPro" id="IPR011990">
    <property type="entry name" value="TPR-like_helical_dom_sf"/>
</dbReference>
<feature type="compositionally biased region" description="Basic and acidic residues" evidence="1">
    <location>
        <begin position="52"/>
        <end position="116"/>
    </location>
</feature>
<dbReference type="Gene3D" id="1.25.40.10">
    <property type="entry name" value="Tetratricopeptide repeat domain"/>
    <property type="match status" value="1"/>
</dbReference>
<proteinExistence type="predicted"/>
<dbReference type="SUPFAM" id="SSF48452">
    <property type="entry name" value="TPR-like"/>
    <property type="match status" value="1"/>
</dbReference>
<feature type="compositionally biased region" description="Basic and acidic residues" evidence="1">
    <location>
        <begin position="1"/>
        <end position="42"/>
    </location>
</feature>
<evidence type="ECO:0008006" key="4">
    <source>
        <dbReference type="Google" id="ProtNLM"/>
    </source>
</evidence>
<evidence type="ECO:0000313" key="3">
    <source>
        <dbReference type="Proteomes" id="UP000650224"/>
    </source>
</evidence>
<evidence type="ECO:0000313" key="2">
    <source>
        <dbReference type="EMBL" id="MBD8031238.1"/>
    </source>
</evidence>
<gene>
    <name evidence="2" type="ORF">H9627_13095</name>
</gene>
<organism evidence="2 3">
    <name type="scientific">Corynebacterium gallinarum</name>
    <dbReference type="NCBI Taxonomy" id="2762214"/>
    <lineage>
        <taxon>Bacteria</taxon>
        <taxon>Bacillati</taxon>
        <taxon>Actinomycetota</taxon>
        <taxon>Actinomycetes</taxon>
        <taxon>Mycobacteriales</taxon>
        <taxon>Corynebacteriaceae</taxon>
        <taxon>Corynebacterium</taxon>
    </lineage>
</organism>
<sequence>MADNYDRNRDNDRTGNGDRAPRGGRDGYRGDRNGDRNNDRGGYRGGSSDSRQGGRDGGRDSRGSYGQRHSDGTRGGQSRDDRGGRSFDRGERNDRGGYRSDRGDRTEDRRGGDRSYGRSGGTAGGRGGEGGERRYAKRDDRGRDDRGGRPGAPSRSHANRAGAGRDQERDNLNPQRAGFREERLNTRLNEPDLPGDLDIKDLDPMVLQDLRVLSKDNADAVAKHMIMAATWLADDPKLALRHARAAKDRAGRISVVRETCGIAAYHAGEWKEALSELRAARRMSGGPGLIAVMADCERGLGRPEKAIDLARTENLSDLDEDSRIELAIVVAGARHDLGQHESAVIELQRVNPDQKSTGLTASRLSYAYADALVLAGRADEAREWFQHAASIDEDGFLDAEERLAQLDEGTN</sequence>
<reference evidence="2 3" key="1">
    <citation type="submission" date="2020-08" db="EMBL/GenBank/DDBJ databases">
        <title>A Genomic Blueprint of the Chicken Gut Microbiome.</title>
        <authorList>
            <person name="Gilroy R."/>
            <person name="Ravi A."/>
            <person name="Getino M."/>
            <person name="Pursley I."/>
            <person name="Horton D.L."/>
            <person name="Alikhan N.-F."/>
            <person name="Baker D."/>
            <person name="Gharbi K."/>
            <person name="Hall N."/>
            <person name="Watson M."/>
            <person name="Adriaenssens E.M."/>
            <person name="Foster-Nyarko E."/>
            <person name="Jarju S."/>
            <person name="Secka A."/>
            <person name="Antonio M."/>
            <person name="Oren A."/>
            <person name="Chaudhuri R."/>
            <person name="La Ragione R.M."/>
            <person name="Hildebrand F."/>
            <person name="Pallen M.J."/>
        </authorList>
    </citation>
    <scope>NUCLEOTIDE SEQUENCE [LARGE SCALE GENOMIC DNA]</scope>
    <source>
        <strain evidence="2 3">Sa1YVA5</strain>
    </source>
</reference>
<feature type="region of interest" description="Disordered" evidence="1">
    <location>
        <begin position="1"/>
        <end position="192"/>
    </location>
</feature>
<feature type="compositionally biased region" description="Basic and acidic residues" evidence="1">
    <location>
        <begin position="129"/>
        <end position="148"/>
    </location>
</feature>
<accession>A0A8I0HRC4</accession>
<feature type="compositionally biased region" description="Gly residues" evidence="1">
    <location>
        <begin position="118"/>
        <end position="128"/>
    </location>
</feature>
<protein>
    <recommendedName>
        <fullName evidence="4">Tetratricopeptide repeat protein</fullName>
    </recommendedName>
</protein>
<comment type="caution">
    <text evidence="2">The sequence shown here is derived from an EMBL/GenBank/DDBJ whole genome shotgun (WGS) entry which is preliminary data.</text>
</comment>
<dbReference type="Proteomes" id="UP000650224">
    <property type="component" value="Unassembled WGS sequence"/>
</dbReference>
<evidence type="ECO:0000256" key="1">
    <source>
        <dbReference type="SAM" id="MobiDB-lite"/>
    </source>
</evidence>
<dbReference type="EMBL" id="JACSPR010000013">
    <property type="protein sequence ID" value="MBD8031238.1"/>
    <property type="molecule type" value="Genomic_DNA"/>
</dbReference>
<name>A0A8I0HRC4_9CORY</name>
<dbReference type="RefSeq" id="WP_191734477.1">
    <property type="nucleotide sequence ID" value="NZ_JACSPR010000013.1"/>
</dbReference>
<dbReference type="AlphaFoldDB" id="A0A8I0HRC4"/>
<keyword evidence="3" id="KW-1185">Reference proteome</keyword>